<comment type="subcellular location">
    <subcellularLocation>
        <location evidence="6">Cell membrane</location>
        <topology evidence="6">Multi-pass membrane protein</topology>
    </subcellularLocation>
    <subcellularLocation>
        <location evidence="1">Membrane</location>
        <topology evidence="1">Multi-pass membrane protein</topology>
    </subcellularLocation>
</comment>
<dbReference type="PANTHER" id="PTHR30177">
    <property type="entry name" value="GLYCINE BETAINE/L-PROLINE TRANSPORT SYSTEM PERMEASE PROTEIN PROW"/>
    <property type="match status" value="1"/>
</dbReference>
<dbReference type="GO" id="GO:0031460">
    <property type="term" value="P:glycine betaine transport"/>
    <property type="evidence" value="ECO:0007669"/>
    <property type="project" value="TreeGrafter"/>
</dbReference>
<keyword evidence="4 6" id="KW-1133">Transmembrane helix</keyword>
<dbReference type="CDD" id="cd06261">
    <property type="entry name" value="TM_PBP2"/>
    <property type="match status" value="1"/>
</dbReference>
<dbReference type="PANTHER" id="PTHR30177:SF4">
    <property type="entry name" value="OSMOPROTECTANT IMPORT PERMEASE PROTEIN OSMW"/>
    <property type="match status" value="1"/>
</dbReference>
<dbReference type="Pfam" id="PF00528">
    <property type="entry name" value="BPD_transp_1"/>
    <property type="match status" value="1"/>
</dbReference>
<keyword evidence="9" id="KW-1185">Reference proteome</keyword>
<accession>A0A7W3JVK2</accession>
<evidence type="ECO:0000313" key="8">
    <source>
        <dbReference type="EMBL" id="MBA8830024.1"/>
    </source>
</evidence>
<dbReference type="Proteomes" id="UP000524237">
    <property type="component" value="Unassembled WGS sequence"/>
</dbReference>
<feature type="transmembrane region" description="Helical" evidence="6">
    <location>
        <begin position="230"/>
        <end position="252"/>
    </location>
</feature>
<dbReference type="PROSITE" id="PS50928">
    <property type="entry name" value="ABC_TM1"/>
    <property type="match status" value="1"/>
</dbReference>
<keyword evidence="3 6" id="KW-0812">Transmembrane</keyword>
<dbReference type="AlphaFoldDB" id="A0A7W3JVK2"/>
<sequence>MKKEVAAAAVAAASHKRPSRFRGNKLQWELPAISIAMLAALSIFHISRGTPDSIETVVLNWNYVGEALWSHLWLSVSAAVIAAAIAIPVGVFLTRANSKWAMTGALTVANIGQATPVIGVLVILALILGIGPGTAIIALVAFSFLPVLRNTLVGLQGVDPTLIQAARGMGMRKSQILFAIELPLAAQKIISGFRTALVFSIGAATLATFINAGGLGEAIVIGLKLNRISILLTGAVLVSALVLILDWLVGILEVAMTPRGLD</sequence>
<feature type="domain" description="ABC transmembrane type-1" evidence="7">
    <location>
        <begin position="68"/>
        <end position="249"/>
    </location>
</feature>
<organism evidence="8 9">
    <name type="scientific">Alpinimonas psychrophila</name>
    <dbReference type="NCBI Taxonomy" id="748908"/>
    <lineage>
        <taxon>Bacteria</taxon>
        <taxon>Bacillati</taxon>
        <taxon>Actinomycetota</taxon>
        <taxon>Actinomycetes</taxon>
        <taxon>Micrococcales</taxon>
        <taxon>Microbacteriaceae</taxon>
        <taxon>Alpinimonas</taxon>
    </lineage>
</organism>
<evidence type="ECO:0000256" key="3">
    <source>
        <dbReference type="ARBA" id="ARBA00022692"/>
    </source>
</evidence>
<reference evidence="8 9" key="1">
    <citation type="submission" date="2020-07" db="EMBL/GenBank/DDBJ databases">
        <title>Sequencing the genomes of 1000 actinobacteria strains.</title>
        <authorList>
            <person name="Klenk H.-P."/>
        </authorList>
    </citation>
    <scope>NUCLEOTIDE SEQUENCE [LARGE SCALE GENOMIC DNA]</scope>
    <source>
        <strain evidence="8 9">DSM 23737</strain>
    </source>
</reference>
<dbReference type="InterPro" id="IPR000515">
    <property type="entry name" value="MetI-like"/>
</dbReference>
<evidence type="ECO:0000256" key="2">
    <source>
        <dbReference type="ARBA" id="ARBA00022448"/>
    </source>
</evidence>
<evidence type="ECO:0000256" key="5">
    <source>
        <dbReference type="ARBA" id="ARBA00023136"/>
    </source>
</evidence>
<protein>
    <submittedName>
        <fullName evidence="8">Osmoprotectant transport system permease protein</fullName>
    </submittedName>
</protein>
<evidence type="ECO:0000256" key="4">
    <source>
        <dbReference type="ARBA" id="ARBA00022989"/>
    </source>
</evidence>
<dbReference type="SUPFAM" id="SSF161098">
    <property type="entry name" value="MetI-like"/>
    <property type="match status" value="1"/>
</dbReference>
<dbReference type="GO" id="GO:0055085">
    <property type="term" value="P:transmembrane transport"/>
    <property type="evidence" value="ECO:0007669"/>
    <property type="project" value="InterPro"/>
</dbReference>
<evidence type="ECO:0000256" key="6">
    <source>
        <dbReference type="RuleBase" id="RU363032"/>
    </source>
</evidence>
<evidence type="ECO:0000256" key="1">
    <source>
        <dbReference type="ARBA" id="ARBA00004141"/>
    </source>
</evidence>
<proteinExistence type="inferred from homology"/>
<keyword evidence="5 6" id="KW-0472">Membrane</keyword>
<comment type="similarity">
    <text evidence="6">Belongs to the binding-protein-dependent transport system permease family.</text>
</comment>
<keyword evidence="2 6" id="KW-0813">Transport</keyword>
<feature type="transmembrane region" description="Helical" evidence="6">
    <location>
        <begin position="67"/>
        <end position="93"/>
    </location>
</feature>
<feature type="transmembrane region" description="Helical" evidence="6">
    <location>
        <begin position="26"/>
        <end position="47"/>
    </location>
</feature>
<gene>
    <name evidence="8" type="ORF">FB555_002151</name>
</gene>
<dbReference type="InterPro" id="IPR051204">
    <property type="entry name" value="ABC_transp_perm/SBD"/>
</dbReference>
<dbReference type="GO" id="GO:0005886">
    <property type="term" value="C:plasma membrane"/>
    <property type="evidence" value="ECO:0007669"/>
    <property type="project" value="UniProtKB-SubCell"/>
</dbReference>
<dbReference type="InterPro" id="IPR035906">
    <property type="entry name" value="MetI-like_sf"/>
</dbReference>
<evidence type="ECO:0000313" key="9">
    <source>
        <dbReference type="Proteomes" id="UP000524237"/>
    </source>
</evidence>
<evidence type="ECO:0000259" key="7">
    <source>
        <dbReference type="PROSITE" id="PS50928"/>
    </source>
</evidence>
<comment type="caution">
    <text evidence="8">The sequence shown here is derived from an EMBL/GenBank/DDBJ whole genome shotgun (WGS) entry which is preliminary data.</text>
</comment>
<feature type="transmembrane region" description="Helical" evidence="6">
    <location>
        <begin position="199"/>
        <end position="223"/>
    </location>
</feature>
<dbReference type="Gene3D" id="1.10.3720.10">
    <property type="entry name" value="MetI-like"/>
    <property type="match status" value="1"/>
</dbReference>
<name>A0A7W3JVK2_9MICO</name>
<dbReference type="EMBL" id="JACGWU010000010">
    <property type="protein sequence ID" value="MBA8830024.1"/>
    <property type="molecule type" value="Genomic_DNA"/>
</dbReference>